<name>A0A1W9HWM7_9HYPH</name>
<dbReference type="PANTHER" id="PTHR10625">
    <property type="entry name" value="HISTONE DEACETYLASE HDAC1-RELATED"/>
    <property type="match status" value="1"/>
</dbReference>
<organism evidence="7 8">
    <name type="scientific">Candidatus Raskinella chloraquaticus</name>
    <dbReference type="NCBI Taxonomy" id="1951219"/>
    <lineage>
        <taxon>Bacteria</taxon>
        <taxon>Pseudomonadati</taxon>
        <taxon>Pseudomonadota</taxon>
        <taxon>Alphaproteobacteria</taxon>
        <taxon>Hyphomicrobiales</taxon>
        <taxon>Phreatobacteraceae</taxon>
        <taxon>Candidatus Raskinella</taxon>
    </lineage>
</organism>
<dbReference type="GO" id="GO:0046872">
    <property type="term" value="F:metal ion binding"/>
    <property type="evidence" value="ECO:0007669"/>
    <property type="project" value="UniProtKB-KW"/>
</dbReference>
<dbReference type="STRING" id="1827387.A4S15_10175"/>
<evidence type="ECO:0000259" key="6">
    <source>
        <dbReference type="Pfam" id="PF00850"/>
    </source>
</evidence>
<dbReference type="InterPro" id="IPR023696">
    <property type="entry name" value="Ureohydrolase_dom_sf"/>
</dbReference>
<dbReference type="InterPro" id="IPR000286">
    <property type="entry name" value="HDACs"/>
</dbReference>
<dbReference type="InterPro" id="IPR037138">
    <property type="entry name" value="His_deacetylse_dom_sf"/>
</dbReference>
<evidence type="ECO:0000256" key="5">
    <source>
        <dbReference type="ARBA" id="ARBA00022833"/>
    </source>
</evidence>
<dbReference type="PANTHER" id="PTHR10625:SF17">
    <property type="entry name" value="HISTONE DEACETYLASE 8"/>
    <property type="match status" value="1"/>
</dbReference>
<dbReference type="GO" id="GO:0040029">
    <property type="term" value="P:epigenetic regulation of gene expression"/>
    <property type="evidence" value="ECO:0007669"/>
    <property type="project" value="TreeGrafter"/>
</dbReference>
<evidence type="ECO:0000313" key="8">
    <source>
        <dbReference type="Proteomes" id="UP000192872"/>
    </source>
</evidence>
<dbReference type="CDD" id="cd10001">
    <property type="entry name" value="HDAC_classII_APAH"/>
    <property type="match status" value="1"/>
</dbReference>
<dbReference type="EMBL" id="LWDL01000017">
    <property type="protein sequence ID" value="OQW51856.1"/>
    <property type="molecule type" value="Genomic_DNA"/>
</dbReference>
<keyword evidence="5" id="KW-0862">Zinc</keyword>
<dbReference type="PRINTS" id="PR01270">
    <property type="entry name" value="HDASUPER"/>
</dbReference>
<comment type="cofactor">
    <cofactor evidence="1">
        <name>Zn(2+)</name>
        <dbReference type="ChEBI" id="CHEBI:29105"/>
    </cofactor>
</comment>
<evidence type="ECO:0000256" key="3">
    <source>
        <dbReference type="ARBA" id="ARBA00022723"/>
    </source>
</evidence>
<gene>
    <name evidence="7" type="ORF">A4S15_10175</name>
</gene>
<feature type="domain" description="Histone deacetylase" evidence="6">
    <location>
        <begin position="28"/>
        <end position="343"/>
    </location>
</feature>
<dbReference type="Pfam" id="PF00850">
    <property type="entry name" value="Hist_deacetyl"/>
    <property type="match status" value="1"/>
</dbReference>
<protein>
    <submittedName>
        <fullName evidence="7">Acetylpolyamine aminohydrolase</fullName>
    </submittedName>
</protein>
<dbReference type="Proteomes" id="UP000192872">
    <property type="component" value="Unassembled WGS sequence"/>
</dbReference>
<comment type="caution">
    <text evidence="7">The sequence shown here is derived from an EMBL/GenBank/DDBJ whole genome shotgun (WGS) entry which is preliminary data.</text>
</comment>
<sequence>MNLYFSETQLAHKPTQFMMHGRIVAPFETPERASALVTALVGIGLTSLTPRDHGREAILAVHADHYVRFLETAYQRFSALSPRGPEVWPNVHPYRGAGADLAHRAPPRTTGIVGQAGWYMGDMACATMEGSFAAAYASAQAAINGADDIVDGAPASFALCRPPGHHAYSDRASGFCFLNNAAIAAERLRRRFSRVAIIDFDTHHGDGTQAIFYRRNDVFYASVHTDPSAYYPYFAGYGDEIGDGEGRGFTLNLPLAPGADDRAFAGANQTLAQAVKAFGAEALVISAGWDAHGEDPLSKLKVTTAGFAQIGAIWGSLRLPSVIVQEGGYSLIASAAAAPAFLTAFDRSIGQ</sequence>
<dbReference type="SUPFAM" id="SSF52768">
    <property type="entry name" value="Arginase/deacetylase"/>
    <property type="match status" value="1"/>
</dbReference>
<evidence type="ECO:0000313" key="7">
    <source>
        <dbReference type="EMBL" id="OQW51856.1"/>
    </source>
</evidence>
<dbReference type="InterPro" id="IPR023801">
    <property type="entry name" value="His_deacetylse_dom"/>
</dbReference>
<reference evidence="7 8" key="1">
    <citation type="journal article" date="2017" name="Water Res.">
        <title>Comammox in drinking water systems.</title>
        <authorList>
            <person name="Wang Y."/>
            <person name="Ma L."/>
            <person name="Mao Y."/>
            <person name="Jiang X."/>
            <person name="Xia Y."/>
            <person name="Yu K."/>
            <person name="Li B."/>
            <person name="Zhang T."/>
        </authorList>
    </citation>
    <scope>NUCLEOTIDE SEQUENCE [LARGE SCALE GENOMIC DNA]</scope>
    <source>
        <strain evidence="7">SG_bin8</strain>
    </source>
</reference>
<dbReference type="GO" id="GO:0016787">
    <property type="term" value="F:hydrolase activity"/>
    <property type="evidence" value="ECO:0007669"/>
    <property type="project" value="UniProtKB-KW"/>
</dbReference>
<evidence type="ECO:0000256" key="1">
    <source>
        <dbReference type="ARBA" id="ARBA00001947"/>
    </source>
</evidence>
<dbReference type="AlphaFoldDB" id="A0A1W9HWM7"/>
<comment type="similarity">
    <text evidence="2">Belongs to the histone deacetylase family.</text>
</comment>
<dbReference type="GO" id="GO:0004407">
    <property type="term" value="F:histone deacetylase activity"/>
    <property type="evidence" value="ECO:0007669"/>
    <property type="project" value="TreeGrafter"/>
</dbReference>
<keyword evidence="3" id="KW-0479">Metal-binding</keyword>
<accession>A0A1W9HWM7</accession>
<proteinExistence type="inferred from homology"/>
<evidence type="ECO:0000256" key="4">
    <source>
        <dbReference type="ARBA" id="ARBA00022801"/>
    </source>
</evidence>
<dbReference type="Gene3D" id="3.40.800.20">
    <property type="entry name" value="Histone deacetylase domain"/>
    <property type="match status" value="1"/>
</dbReference>
<evidence type="ECO:0000256" key="2">
    <source>
        <dbReference type="ARBA" id="ARBA00005947"/>
    </source>
</evidence>
<keyword evidence="4 7" id="KW-0378">Hydrolase</keyword>